<dbReference type="SUPFAM" id="SSF53756">
    <property type="entry name" value="UDP-Glycosyltransferase/glycogen phosphorylase"/>
    <property type="match status" value="1"/>
</dbReference>
<dbReference type="RefSeq" id="WP_129604996.1">
    <property type="nucleotide sequence ID" value="NZ_SBLB01000008.1"/>
</dbReference>
<comment type="caution">
    <text evidence="4">The sequence shown here is derived from an EMBL/GenBank/DDBJ whole genome shotgun (WGS) entry which is preliminary data.</text>
</comment>
<evidence type="ECO:0000313" key="4">
    <source>
        <dbReference type="EMBL" id="RYC67230.1"/>
    </source>
</evidence>
<dbReference type="GO" id="GO:0016757">
    <property type="term" value="F:glycosyltransferase activity"/>
    <property type="evidence" value="ECO:0007669"/>
    <property type="project" value="InterPro"/>
</dbReference>
<evidence type="ECO:0000256" key="1">
    <source>
        <dbReference type="ARBA" id="ARBA00022679"/>
    </source>
</evidence>
<dbReference type="GO" id="GO:0009103">
    <property type="term" value="P:lipopolysaccharide biosynthetic process"/>
    <property type="evidence" value="ECO:0007669"/>
    <property type="project" value="TreeGrafter"/>
</dbReference>
<dbReference type="InterPro" id="IPR001296">
    <property type="entry name" value="Glyco_trans_1"/>
</dbReference>
<dbReference type="CDD" id="cd03809">
    <property type="entry name" value="GT4_MtfB-like"/>
    <property type="match status" value="1"/>
</dbReference>
<feature type="domain" description="Glycosyltransferase subfamily 4-like N-terminal" evidence="3">
    <location>
        <begin position="17"/>
        <end position="174"/>
    </location>
</feature>
<keyword evidence="5" id="KW-1185">Reference proteome</keyword>
<evidence type="ECO:0000313" key="5">
    <source>
        <dbReference type="Proteomes" id="UP000290407"/>
    </source>
</evidence>
<reference evidence="4 5" key="1">
    <citation type="submission" date="2019-01" db="EMBL/GenBank/DDBJ databases">
        <title>Spirosoma flava sp. nov., a propanil-degrading bacterium isolated from herbicide-contaminated soil.</title>
        <authorList>
            <person name="Zhang L."/>
            <person name="Jiang J.-D."/>
        </authorList>
    </citation>
    <scope>NUCLEOTIDE SEQUENCE [LARGE SCALE GENOMIC DNA]</scope>
    <source>
        <strain evidence="4 5">TY50</strain>
    </source>
</reference>
<evidence type="ECO:0000259" key="3">
    <source>
        <dbReference type="Pfam" id="PF13439"/>
    </source>
</evidence>
<evidence type="ECO:0000259" key="2">
    <source>
        <dbReference type="Pfam" id="PF00534"/>
    </source>
</evidence>
<protein>
    <submittedName>
        <fullName evidence="4">Glycosyltransferase family 1 protein</fullName>
    </submittedName>
</protein>
<gene>
    <name evidence="4" type="ORF">EQG79_24225</name>
</gene>
<proteinExistence type="predicted"/>
<dbReference type="AlphaFoldDB" id="A0A4Q2UIM4"/>
<dbReference type="Pfam" id="PF00534">
    <property type="entry name" value="Glycos_transf_1"/>
    <property type="match status" value="1"/>
</dbReference>
<dbReference type="InterPro" id="IPR028098">
    <property type="entry name" value="Glyco_trans_4-like_N"/>
</dbReference>
<sequence length="391" mass="43779">MKIGIEAQRLLRPHKHGMDIVAQETIQALVNNPEHEYVVFVKPDTAPDSLPSAPNLTVVELPGGPYPAWEQYTLPKAVSQYGIDILHCTANTAPLRRPVPLVVTLHDIIFLENRFLTGGNWYQRIGNLYRRWNVPRVVASCERIVTVSDYERQRIIEHLRLEPERVVTVHNAVSSQFRVIDNPDRLAQVRAQYGLPDEFMFFLGNTDPKKNVRNVLKTLLLLQRRKQLSLPLVMLNVSPSYVNELLSEMGGHTLADHIILPGYIPNATLPLIYNAATIFLCPSLRESFGLPILEAMACGTPVLTASSSAMPEVAGDAALLADPTSVEDMATQLYRLLTQPALRETLRLKGLARAALFSWQHTANRLLNVYQQVSAQATQRSFPDVFIDQPA</sequence>
<dbReference type="EMBL" id="SBLB01000008">
    <property type="protein sequence ID" value="RYC67230.1"/>
    <property type="molecule type" value="Genomic_DNA"/>
</dbReference>
<dbReference type="Gene3D" id="3.40.50.2000">
    <property type="entry name" value="Glycogen Phosphorylase B"/>
    <property type="match status" value="2"/>
</dbReference>
<accession>A0A4Q2UIM4</accession>
<dbReference type="PANTHER" id="PTHR46401:SF2">
    <property type="entry name" value="GLYCOSYLTRANSFERASE WBBK-RELATED"/>
    <property type="match status" value="1"/>
</dbReference>
<name>A0A4Q2UIM4_9BACT</name>
<dbReference type="PANTHER" id="PTHR46401">
    <property type="entry name" value="GLYCOSYLTRANSFERASE WBBK-RELATED"/>
    <property type="match status" value="1"/>
</dbReference>
<keyword evidence="1 4" id="KW-0808">Transferase</keyword>
<dbReference type="Pfam" id="PF13439">
    <property type="entry name" value="Glyco_transf_4"/>
    <property type="match status" value="1"/>
</dbReference>
<feature type="domain" description="Glycosyl transferase family 1" evidence="2">
    <location>
        <begin position="197"/>
        <end position="347"/>
    </location>
</feature>
<dbReference type="Proteomes" id="UP000290407">
    <property type="component" value="Unassembled WGS sequence"/>
</dbReference>
<organism evidence="4 5">
    <name type="scientific">Spirosoma sordidisoli</name>
    <dbReference type="NCBI Taxonomy" id="2502893"/>
    <lineage>
        <taxon>Bacteria</taxon>
        <taxon>Pseudomonadati</taxon>
        <taxon>Bacteroidota</taxon>
        <taxon>Cytophagia</taxon>
        <taxon>Cytophagales</taxon>
        <taxon>Cytophagaceae</taxon>
        <taxon>Spirosoma</taxon>
    </lineage>
</organism>